<dbReference type="GO" id="GO:0005112">
    <property type="term" value="F:Notch binding"/>
    <property type="evidence" value="ECO:0007669"/>
    <property type="project" value="TreeGrafter"/>
</dbReference>
<proteinExistence type="inferred from homology"/>
<dbReference type="VEuPathDB" id="ToxoDB:BESB_002410"/>
<feature type="region of interest" description="Disordered" evidence="11">
    <location>
        <begin position="639"/>
        <end position="673"/>
    </location>
</feature>
<dbReference type="SUPFAM" id="SSF50370">
    <property type="entry name" value="Ricin B-like lectins"/>
    <property type="match status" value="1"/>
</dbReference>
<evidence type="ECO:0000256" key="1">
    <source>
        <dbReference type="ARBA" id="ARBA00004323"/>
    </source>
</evidence>
<evidence type="ECO:0000259" key="13">
    <source>
        <dbReference type="Pfam" id="PF00535"/>
    </source>
</evidence>
<dbReference type="InterPro" id="IPR027791">
    <property type="entry name" value="Galactosyl_T_C"/>
</dbReference>
<feature type="domain" description="Ricin B lectin" evidence="14">
    <location>
        <begin position="469"/>
        <end position="559"/>
    </location>
</feature>
<sequence length="722" mass="81067">MPGSIPFGGGTGEPVPAPWPSRVSVLNAEAAATGKDAKAPRSLNPKMIARLKRRCFLRLLFLALSGAIFWCLFVCGFLSYLFPAAFSRDPQAHLLDLNAPGVTAFHKLLKGLPLPRLHEKTTIDNSAVVVGVHGTVKAPYSRLVDHLLKLATLPILTGEPRYVTGDDLSVIIPVRNEEAYLPKTLKYLFETTPPERIHEVIIVDDNSDQPIQKLIEASLPEHMRKKMRFIRFDSYQGLIRGRIAGAAIATSENIFFLDGHCRPKPGWAEPLIAHLKINYRRIACPKIYDIYATTWEDVGTDGTKMMFEWTFEFGWFEDLEDEVPVLSGGILAMTKKWWLESGLYDDGMLEWGGENLEQSIRVWLCGGEIVAVQESKIGHIFSRPPKPNPGNRLVIQVQKNQKRAAKVWLDEYYNLFYKYHREVRTHQEGDTSARKRLRFEKLTCMPFQWFVEKFKTAFDRSSLLDHNFFHIQHAHTGMCLSSKKFPGFPDERLVLEPCEMKTRRQQWTVAGGGRLLANRDKKCVDAYGNQENLRAPILWKCDWNSVLQNKNANQFWQFDASFPGKLPASLNATGRIFSFQHPDATSLTGHDTLPVYRHLAVSHKARCLATEDEPEAAEKAEKAAGAGPRDVFVRWRSCDEPVVPSPPPSSPGAPPSSATAAEAGAKAPPALNAGDRMRFEPKWIYAPLSSRFGVRTLQDAERITDAAAQAYVDNPPQPVDAD</sequence>
<protein>
    <submittedName>
        <fullName evidence="16">Putative polypeptide n-acetylgalactosaminyltransferase 12</fullName>
    </submittedName>
</protein>
<evidence type="ECO:0000256" key="7">
    <source>
        <dbReference type="ARBA" id="ARBA00022989"/>
    </source>
</evidence>
<dbReference type="GO" id="GO:0008593">
    <property type="term" value="P:regulation of Notch signaling pathway"/>
    <property type="evidence" value="ECO:0007669"/>
    <property type="project" value="TreeGrafter"/>
</dbReference>
<keyword evidence="4 12" id="KW-0812">Transmembrane</keyword>
<dbReference type="GO" id="GO:0030246">
    <property type="term" value="F:carbohydrate binding"/>
    <property type="evidence" value="ECO:0007669"/>
    <property type="project" value="UniProtKB-KW"/>
</dbReference>
<dbReference type="Pfam" id="PF02709">
    <property type="entry name" value="Glyco_transf_7C"/>
    <property type="match status" value="1"/>
</dbReference>
<dbReference type="AlphaFoldDB" id="A0A2A9MPU0"/>
<dbReference type="PROSITE" id="PS50231">
    <property type="entry name" value="RICIN_B_LECTIN"/>
    <property type="match status" value="1"/>
</dbReference>
<feature type="domain" description="Glycosyltransferase 2-like" evidence="13">
    <location>
        <begin position="169"/>
        <end position="303"/>
    </location>
</feature>
<accession>A0A2A9MPU0</accession>
<keyword evidence="3 16" id="KW-0808">Transferase</keyword>
<dbReference type="CDD" id="cd02510">
    <property type="entry name" value="pp-GalNAc-T"/>
    <property type="match status" value="1"/>
</dbReference>
<reference evidence="16 17" key="1">
    <citation type="submission" date="2017-09" db="EMBL/GenBank/DDBJ databases">
        <title>Genome sequencing of Besnoitia besnoiti strain Bb-Ger1.</title>
        <authorList>
            <person name="Schares G."/>
            <person name="Venepally P."/>
            <person name="Lorenzi H.A."/>
        </authorList>
    </citation>
    <scope>NUCLEOTIDE SEQUENCE [LARGE SCALE GENOMIC DNA]</scope>
    <source>
        <strain evidence="16 17">Bb-Ger1</strain>
    </source>
</reference>
<evidence type="ECO:0000256" key="10">
    <source>
        <dbReference type="ARBA" id="ARBA00023157"/>
    </source>
</evidence>
<feature type="transmembrane region" description="Helical" evidence="12">
    <location>
        <begin position="56"/>
        <end position="82"/>
    </location>
</feature>
<dbReference type="Gene3D" id="3.90.550.10">
    <property type="entry name" value="Spore Coat Polysaccharide Biosynthesis Protein SpsA, Chain A"/>
    <property type="match status" value="1"/>
</dbReference>
<dbReference type="Gene3D" id="2.80.10.50">
    <property type="match status" value="1"/>
</dbReference>
<dbReference type="InterPro" id="IPR045885">
    <property type="entry name" value="GalNAc-T"/>
</dbReference>
<gene>
    <name evidence="16" type="ORF">BESB_002410</name>
</gene>
<dbReference type="SUPFAM" id="SSF53448">
    <property type="entry name" value="Nucleotide-diphospho-sugar transferases"/>
    <property type="match status" value="1"/>
</dbReference>
<dbReference type="InterPro" id="IPR000772">
    <property type="entry name" value="Ricin_B_lectin"/>
</dbReference>
<feature type="compositionally biased region" description="Pro residues" evidence="11">
    <location>
        <begin position="643"/>
        <end position="654"/>
    </location>
</feature>
<keyword evidence="6" id="KW-0735">Signal-anchor</keyword>
<dbReference type="STRING" id="94643.A0A2A9MPU0"/>
<dbReference type="Pfam" id="PF00535">
    <property type="entry name" value="Glycos_transf_2"/>
    <property type="match status" value="1"/>
</dbReference>
<dbReference type="Proteomes" id="UP000224006">
    <property type="component" value="Chromosome I"/>
</dbReference>
<evidence type="ECO:0000256" key="4">
    <source>
        <dbReference type="ARBA" id="ARBA00022692"/>
    </source>
</evidence>
<organism evidence="16 17">
    <name type="scientific">Besnoitia besnoiti</name>
    <name type="common">Apicomplexan protozoan</name>
    <dbReference type="NCBI Taxonomy" id="94643"/>
    <lineage>
        <taxon>Eukaryota</taxon>
        <taxon>Sar</taxon>
        <taxon>Alveolata</taxon>
        <taxon>Apicomplexa</taxon>
        <taxon>Conoidasida</taxon>
        <taxon>Coccidia</taxon>
        <taxon>Eucoccidiorida</taxon>
        <taxon>Eimeriorina</taxon>
        <taxon>Sarcocystidae</taxon>
        <taxon>Besnoitia</taxon>
    </lineage>
</organism>
<keyword evidence="10" id="KW-1015">Disulfide bond</keyword>
<comment type="caution">
    <text evidence="16">The sequence shown here is derived from an EMBL/GenBank/DDBJ whole genome shotgun (WGS) entry which is preliminary data.</text>
</comment>
<evidence type="ECO:0000256" key="2">
    <source>
        <dbReference type="ARBA" id="ARBA00005680"/>
    </source>
</evidence>
<evidence type="ECO:0000256" key="11">
    <source>
        <dbReference type="SAM" id="MobiDB-lite"/>
    </source>
</evidence>
<dbReference type="InterPro" id="IPR035992">
    <property type="entry name" value="Ricin_B-like_lectins"/>
</dbReference>
<dbReference type="PANTHER" id="PTHR11675">
    <property type="entry name" value="N-ACETYLGALACTOSAMINYLTRANSFERASE"/>
    <property type="match status" value="1"/>
</dbReference>
<keyword evidence="17" id="KW-1185">Reference proteome</keyword>
<evidence type="ECO:0000256" key="5">
    <source>
        <dbReference type="ARBA" id="ARBA00022734"/>
    </source>
</evidence>
<dbReference type="OrthoDB" id="416652at2759"/>
<feature type="domain" description="Galactosyltransferase C-terminal" evidence="15">
    <location>
        <begin position="324"/>
        <end position="380"/>
    </location>
</feature>
<dbReference type="InterPro" id="IPR029044">
    <property type="entry name" value="Nucleotide-diphossugar_trans"/>
</dbReference>
<keyword evidence="8" id="KW-0333">Golgi apparatus</keyword>
<dbReference type="EMBL" id="NWUJ01000001">
    <property type="protein sequence ID" value="PFH37900.1"/>
    <property type="molecule type" value="Genomic_DNA"/>
</dbReference>
<comment type="subcellular location">
    <subcellularLocation>
        <location evidence="1">Golgi apparatus membrane</location>
        <topology evidence="1">Single-pass type II membrane protein</topology>
    </subcellularLocation>
</comment>
<feature type="compositionally biased region" description="Low complexity" evidence="11">
    <location>
        <begin position="655"/>
        <end position="673"/>
    </location>
</feature>
<dbReference type="GeneID" id="40305304"/>
<comment type="similarity">
    <text evidence="2">Belongs to the glycosyltransferase 2 family. GalNAc-T subfamily.</text>
</comment>
<evidence type="ECO:0000313" key="16">
    <source>
        <dbReference type="EMBL" id="PFH37900.1"/>
    </source>
</evidence>
<evidence type="ECO:0000256" key="8">
    <source>
        <dbReference type="ARBA" id="ARBA00023034"/>
    </source>
</evidence>
<keyword evidence="9 12" id="KW-0472">Membrane</keyword>
<evidence type="ECO:0000259" key="15">
    <source>
        <dbReference type="Pfam" id="PF02709"/>
    </source>
</evidence>
<evidence type="ECO:0000259" key="14">
    <source>
        <dbReference type="Pfam" id="PF00652"/>
    </source>
</evidence>
<dbReference type="KEGG" id="bbes:BESB_002410"/>
<keyword evidence="7 12" id="KW-1133">Transmembrane helix</keyword>
<dbReference type="GO" id="GO:0000139">
    <property type="term" value="C:Golgi membrane"/>
    <property type="evidence" value="ECO:0007669"/>
    <property type="project" value="UniProtKB-SubCell"/>
</dbReference>
<evidence type="ECO:0000256" key="3">
    <source>
        <dbReference type="ARBA" id="ARBA00022679"/>
    </source>
</evidence>
<dbReference type="InterPro" id="IPR001173">
    <property type="entry name" value="Glyco_trans_2-like"/>
</dbReference>
<dbReference type="Pfam" id="PF00652">
    <property type="entry name" value="Ricin_B_lectin"/>
    <property type="match status" value="1"/>
</dbReference>
<dbReference type="RefSeq" id="XP_029221909.1">
    <property type="nucleotide sequence ID" value="XM_029358996.1"/>
</dbReference>
<dbReference type="PANTHER" id="PTHR11675:SF63">
    <property type="entry name" value="POLYPEPTIDE N-ACETYLGALACTOSAMINYLTRANSFERASE"/>
    <property type="match status" value="1"/>
</dbReference>
<dbReference type="GO" id="GO:0006493">
    <property type="term" value="P:protein O-linked glycosylation"/>
    <property type="evidence" value="ECO:0007669"/>
    <property type="project" value="TreeGrafter"/>
</dbReference>
<name>A0A2A9MPU0_BESBE</name>
<evidence type="ECO:0000256" key="6">
    <source>
        <dbReference type="ARBA" id="ARBA00022968"/>
    </source>
</evidence>
<evidence type="ECO:0000313" key="17">
    <source>
        <dbReference type="Proteomes" id="UP000224006"/>
    </source>
</evidence>
<evidence type="ECO:0000256" key="12">
    <source>
        <dbReference type="SAM" id="Phobius"/>
    </source>
</evidence>
<evidence type="ECO:0000256" key="9">
    <source>
        <dbReference type="ARBA" id="ARBA00023136"/>
    </source>
</evidence>
<keyword evidence="5" id="KW-0430">Lectin</keyword>
<dbReference type="GO" id="GO:0004653">
    <property type="term" value="F:polypeptide N-acetylgalactosaminyltransferase activity"/>
    <property type="evidence" value="ECO:0007669"/>
    <property type="project" value="TreeGrafter"/>
</dbReference>